<keyword evidence="7" id="KW-0067">ATP-binding</keyword>
<dbReference type="GO" id="GO:0000155">
    <property type="term" value="F:phosphorelay sensor kinase activity"/>
    <property type="evidence" value="ECO:0007669"/>
    <property type="project" value="InterPro"/>
</dbReference>
<dbReference type="EMBL" id="CP000555">
    <property type="protein sequence ID" value="ABM96575.1"/>
    <property type="molecule type" value="Genomic_DNA"/>
</dbReference>
<dbReference type="KEGG" id="mpt:Mpe_A3622"/>
<dbReference type="Pfam" id="PF02518">
    <property type="entry name" value="HATPase_c"/>
    <property type="match status" value="1"/>
</dbReference>
<comment type="catalytic activity">
    <reaction evidence="1">
        <text>ATP + protein L-histidine = ADP + protein N-phospho-L-histidine.</text>
        <dbReference type="EC" id="2.7.13.3"/>
    </reaction>
</comment>
<dbReference type="InterPro" id="IPR050482">
    <property type="entry name" value="Sensor_HK_TwoCompSys"/>
</dbReference>
<keyword evidence="13" id="KW-1185">Reference proteome</keyword>
<proteinExistence type="predicted"/>
<dbReference type="HOGENOM" id="CLU_014388_1_0_4"/>
<feature type="transmembrane region" description="Helical" evidence="9">
    <location>
        <begin position="24"/>
        <end position="45"/>
    </location>
</feature>
<evidence type="ECO:0000256" key="5">
    <source>
        <dbReference type="ARBA" id="ARBA00022741"/>
    </source>
</evidence>
<dbReference type="eggNOG" id="COG4585">
    <property type="taxonomic scope" value="Bacteria"/>
</dbReference>
<feature type="transmembrane region" description="Helical" evidence="9">
    <location>
        <begin position="200"/>
        <end position="218"/>
    </location>
</feature>
<dbReference type="STRING" id="420662.Mpe_A3622"/>
<feature type="domain" description="Histidine kinase/HSP90-like ATPase" evidence="10">
    <location>
        <begin position="379"/>
        <end position="480"/>
    </location>
</feature>
<feature type="transmembrane region" description="Helical" evidence="9">
    <location>
        <begin position="114"/>
        <end position="134"/>
    </location>
</feature>
<protein>
    <recommendedName>
        <fullName evidence="2">histidine kinase</fullName>
        <ecNumber evidence="2">2.7.13.3</ecNumber>
    </recommendedName>
</protein>
<dbReference type="Pfam" id="PF07730">
    <property type="entry name" value="HisKA_3"/>
    <property type="match status" value="1"/>
</dbReference>
<dbReference type="CDD" id="cd16917">
    <property type="entry name" value="HATPase_UhpB-NarQ-NarX-like"/>
    <property type="match status" value="1"/>
</dbReference>
<evidence type="ECO:0000259" key="11">
    <source>
        <dbReference type="Pfam" id="PF07730"/>
    </source>
</evidence>
<feature type="transmembrane region" description="Helical" evidence="9">
    <location>
        <begin position="81"/>
        <end position="102"/>
    </location>
</feature>
<feature type="transmembrane region" description="Helical" evidence="9">
    <location>
        <begin position="169"/>
        <end position="188"/>
    </location>
</feature>
<dbReference type="Gene3D" id="1.20.5.1930">
    <property type="match status" value="1"/>
</dbReference>
<evidence type="ECO:0000256" key="6">
    <source>
        <dbReference type="ARBA" id="ARBA00022777"/>
    </source>
</evidence>
<dbReference type="Gene3D" id="3.30.565.10">
    <property type="entry name" value="Histidine kinase-like ATPase, C-terminal domain"/>
    <property type="match status" value="1"/>
</dbReference>
<accession>A2SLY6</accession>
<evidence type="ECO:0000256" key="7">
    <source>
        <dbReference type="ARBA" id="ARBA00022840"/>
    </source>
</evidence>
<keyword evidence="8" id="KW-0902">Two-component regulatory system</keyword>
<evidence type="ECO:0000313" key="12">
    <source>
        <dbReference type="EMBL" id="ABM96575.1"/>
    </source>
</evidence>
<dbReference type="SUPFAM" id="SSF55874">
    <property type="entry name" value="ATPase domain of HSP90 chaperone/DNA topoisomerase II/histidine kinase"/>
    <property type="match status" value="1"/>
</dbReference>
<evidence type="ECO:0000313" key="13">
    <source>
        <dbReference type="Proteomes" id="UP000000366"/>
    </source>
</evidence>
<dbReference type="PANTHER" id="PTHR24421:SF10">
    <property type="entry name" value="NITRATE_NITRITE SENSOR PROTEIN NARQ"/>
    <property type="match status" value="1"/>
</dbReference>
<keyword evidence="6 12" id="KW-0418">Kinase</keyword>
<keyword evidence="3" id="KW-0597">Phosphoprotein</keyword>
<dbReference type="PANTHER" id="PTHR24421">
    <property type="entry name" value="NITRATE/NITRITE SENSOR PROTEIN NARX-RELATED"/>
    <property type="match status" value="1"/>
</dbReference>
<evidence type="ECO:0000256" key="8">
    <source>
        <dbReference type="ARBA" id="ARBA00023012"/>
    </source>
</evidence>
<gene>
    <name evidence="12" type="ordered locus">Mpe_A3622</name>
</gene>
<evidence type="ECO:0000256" key="9">
    <source>
        <dbReference type="SAM" id="Phobius"/>
    </source>
</evidence>
<evidence type="ECO:0000256" key="1">
    <source>
        <dbReference type="ARBA" id="ARBA00000085"/>
    </source>
</evidence>
<keyword evidence="9" id="KW-0472">Membrane</keyword>
<keyword evidence="9" id="KW-1133">Transmembrane helix</keyword>
<organism evidence="12 13">
    <name type="scientific">Methylibium petroleiphilum (strain ATCC BAA-1232 / LMG 22953 / PM1)</name>
    <dbReference type="NCBI Taxonomy" id="420662"/>
    <lineage>
        <taxon>Bacteria</taxon>
        <taxon>Pseudomonadati</taxon>
        <taxon>Pseudomonadota</taxon>
        <taxon>Betaproteobacteria</taxon>
        <taxon>Burkholderiales</taxon>
        <taxon>Sphaerotilaceae</taxon>
        <taxon>Methylibium</taxon>
    </lineage>
</organism>
<dbReference type="GO" id="GO:0046983">
    <property type="term" value="F:protein dimerization activity"/>
    <property type="evidence" value="ECO:0007669"/>
    <property type="project" value="InterPro"/>
</dbReference>
<keyword evidence="4 12" id="KW-0808">Transferase</keyword>
<feature type="transmembrane region" description="Helical" evidence="9">
    <location>
        <begin position="52"/>
        <end position="69"/>
    </location>
</feature>
<evidence type="ECO:0000256" key="3">
    <source>
        <dbReference type="ARBA" id="ARBA00022553"/>
    </source>
</evidence>
<dbReference type="GO" id="GO:0005524">
    <property type="term" value="F:ATP binding"/>
    <property type="evidence" value="ECO:0007669"/>
    <property type="project" value="UniProtKB-KW"/>
</dbReference>
<dbReference type="InterPro" id="IPR011712">
    <property type="entry name" value="Sig_transdc_His_kin_sub3_dim/P"/>
</dbReference>
<sequence>MLLAIGLSGGDCHAAPLVAVDTSGLRSPWIAGAAGALGVLALLLSGRARRSGYGWFGAASLLWAVREATLPGGPGPDARPWTVVLHQAGFAWIAVLGALYAMNVVGRDTLRTRLVLGGWAAVALALAAGAVLLPAPTLGMLLRAGTLAMAMGVLWVLASAARQQRSAPALLLTVTALIGLAIGLRDLWVFGQPEPGDAVAWSRYTVLLLIAVAAWLLVDEFTRSSAELRALNRDLLDRVAQKERDLQMAFEGTRLRDQRQAVLAERDRILREMHDGLGGRLVAAMALTSQVERQSLPPPGGEPRSVDEPLRDLKLTLDDCLVELRLALDSLETDQRPLIEALAELRFRVEPSLRAAGVRLVWQLDEAASEVELPAAETLHVLRIVREALTNVIKHAHATVVWLRLEARGTQRLALTVVDNGLQQRMSEAQVDMPLFVPPSIVHGGRGLANMQRRAAALSARLDSGPHPEGWAVTLELPLPAAG</sequence>
<evidence type="ECO:0000256" key="2">
    <source>
        <dbReference type="ARBA" id="ARBA00012438"/>
    </source>
</evidence>
<dbReference type="GO" id="GO:0016020">
    <property type="term" value="C:membrane"/>
    <property type="evidence" value="ECO:0007669"/>
    <property type="project" value="InterPro"/>
</dbReference>
<dbReference type="InterPro" id="IPR003594">
    <property type="entry name" value="HATPase_dom"/>
</dbReference>
<keyword evidence="9" id="KW-0812">Transmembrane</keyword>
<dbReference type="InterPro" id="IPR036890">
    <property type="entry name" value="HATPase_C_sf"/>
</dbReference>
<name>A2SLY6_METPP</name>
<feature type="domain" description="Signal transduction histidine kinase subgroup 3 dimerisation and phosphoacceptor" evidence="11">
    <location>
        <begin position="265"/>
        <end position="334"/>
    </location>
</feature>
<keyword evidence="5" id="KW-0547">Nucleotide-binding</keyword>
<evidence type="ECO:0000259" key="10">
    <source>
        <dbReference type="Pfam" id="PF02518"/>
    </source>
</evidence>
<evidence type="ECO:0000256" key="4">
    <source>
        <dbReference type="ARBA" id="ARBA00022679"/>
    </source>
</evidence>
<feature type="transmembrane region" description="Helical" evidence="9">
    <location>
        <begin position="140"/>
        <end position="157"/>
    </location>
</feature>
<dbReference type="Proteomes" id="UP000000366">
    <property type="component" value="Chromosome"/>
</dbReference>
<dbReference type="EC" id="2.7.13.3" evidence="2"/>
<dbReference type="AlphaFoldDB" id="A2SLY6"/>
<reference evidence="12 13" key="1">
    <citation type="journal article" date="2007" name="J. Bacteriol.">
        <title>Whole-genome analysis of the methyl tert-butyl ether-degrading beta-proteobacterium Methylibium petroleiphilum PM1.</title>
        <authorList>
            <person name="Kane S.R."/>
            <person name="Chakicherla A.Y."/>
            <person name="Chain P.S.G."/>
            <person name="Schmidt R."/>
            <person name="Shin M.W."/>
            <person name="Legler T.C."/>
            <person name="Scow K.M."/>
            <person name="Larimer F.W."/>
            <person name="Lucas S.M."/>
            <person name="Richardson P.M."/>
            <person name="Hristova K.R."/>
        </authorList>
    </citation>
    <scope>NUCLEOTIDE SEQUENCE [LARGE SCALE GENOMIC DNA]</scope>
    <source>
        <strain evidence="13">ATCC BAA-1232 / LMG 22953 / PM1</strain>
    </source>
</reference>